<name>A0A0H5FTN0_9BASI</name>
<sequence>MSRRSLTGEKDLHKVFVRGTTGLKDEDLSSTFSEFGEISYIRSHGKGFSFITYKSTKSAADSLGVTRVKDNE</sequence>
<dbReference type="EMBL" id="LN868506">
    <property type="protein sequence ID" value="CRX79045.1"/>
    <property type="molecule type" value="Genomic_DNA"/>
</dbReference>
<keyword evidence="1" id="KW-0694">RNA-binding</keyword>
<dbReference type="Pfam" id="PF00076">
    <property type="entry name" value="RRM_1"/>
    <property type="match status" value="1"/>
</dbReference>
<dbReference type="InterPro" id="IPR035979">
    <property type="entry name" value="RBD_domain_sf"/>
</dbReference>
<feature type="domain" description="RRM" evidence="2">
    <location>
        <begin position="13"/>
        <end position="72"/>
    </location>
</feature>
<dbReference type="GO" id="GO:0003723">
    <property type="term" value="F:RNA binding"/>
    <property type="evidence" value="ECO:0007669"/>
    <property type="project" value="UniProtKB-UniRule"/>
</dbReference>
<reference evidence="3" key="1">
    <citation type="submission" date="2015-06" db="EMBL/GenBank/DDBJ databases">
        <title>Genetic Architecture Underlying Mating-Type Determination in the Yeast Leucosporidium scottii and the Evolution of Mating Systems in Basidiomycetes.</title>
        <authorList>
            <person name="Maia T.M."/>
            <person name="Lopes S."/>
            <person name="Almeida J.M.G.C.F."/>
            <person name="Rosa L.H."/>
            <person name="Sampaio J.P."/>
            <person name="Goncalves P."/>
            <person name="Coelho M.A."/>
        </authorList>
    </citation>
    <scope>NUCLEOTIDE SEQUENCE</scope>
</reference>
<dbReference type="InterPro" id="IPR000504">
    <property type="entry name" value="RRM_dom"/>
</dbReference>
<evidence type="ECO:0000313" key="3">
    <source>
        <dbReference type="EMBL" id="CRX79045.1"/>
    </source>
</evidence>
<evidence type="ECO:0000256" key="1">
    <source>
        <dbReference type="PROSITE-ProRule" id="PRU00176"/>
    </source>
</evidence>
<protein>
    <recommendedName>
        <fullName evidence="2">RRM domain-containing protein</fullName>
    </recommendedName>
</protein>
<dbReference type="PROSITE" id="PS50102">
    <property type="entry name" value="RRM"/>
    <property type="match status" value="1"/>
</dbReference>
<dbReference type="SUPFAM" id="SSF54928">
    <property type="entry name" value="RNA-binding domain, RBD"/>
    <property type="match status" value="1"/>
</dbReference>
<dbReference type="InterPro" id="IPR012677">
    <property type="entry name" value="Nucleotide-bd_a/b_plait_sf"/>
</dbReference>
<dbReference type="AlphaFoldDB" id="A0A0H5FTN0"/>
<evidence type="ECO:0000259" key="2">
    <source>
        <dbReference type="PROSITE" id="PS50102"/>
    </source>
</evidence>
<proteinExistence type="predicted"/>
<accession>A0A0H5FTN0</accession>
<dbReference type="Gene3D" id="3.30.70.330">
    <property type="match status" value="1"/>
</dbReference>
<organism evidence="3">
    <name type="scientific">Leucosporidium scottii</name>
    <dbReference type="NCBI Taxonomy" id="5278"/>
    <lineage>
        <taxon>Eukaryota</taxon>
        <taxon>Fungi</taxon>
        <taxon>Dikarya</taxon>
        <taxon>Basidiomycota</taxon>
        <taxon>Pucciniomycotina</taxon>
        <taxon>Microbotryomycetes</taxon>
        <taxon>Leucosporidiales</taxon>
        <taxon>Leucosporidium</taxon>
    </lineage>
</organism>